<reference evidence="1 2" key="1">
    <citation type="submission" date="2024-06" db="EMBL/GenBank/DDBJ databases">
        <title>Complete genome of Phlyctema vagabunda strain 19-DSS-EL-015.</title>
        <authorList>
            <person name="Fiorenzani C."/>
        </authorList>
    </citation>
    <scope>NUCLEOTIDE SEQUENCE [LARGE SCALE GENOMIC DNA]</scope>
    <source>
        <strain evidence="1 2">19-DSS-EL-015</strain>
    </source>
</reference>
<dbReference type="EMBL" id="JBFCZG010000006">
    <property type="protein sequence ID" value="KAL3420997.1"/>
    <property type="molecule type" value="Genomic_DNA"/>
</dbReference>
<comment type="caution">
    <text evidence="1">The sequence shown here is derived from an EMBL/GenBank/DDBJ whole genome shotgun (WGS) entry which is preliminary data.</text>
</comment>
<evidence type="ECO:0000313" key="2">
    <source>
        <dbReference type="Proteomes" id="UP001629113"/>
    </source>
</evidence>
<evidence type="ECO:0000313" key="1">
    <source>
        <dbReference type="EMBL" id="KAL3420997.1"/>
    </source>
</evidence>
<keyword evidence="2" id="KW-1185">Reference proteome</keyword>
<name>A0ABR4PCW1_9HELO</name>
<gene>
    <name evidence="1" type="ORF">PVAG01_07442</name>
</gene>
<organism evidence="1 2">
    <name type="scientific">Phlyctema vagabunda</name>
    <dbReference type="NCBI Taxonomy" id="108571"/>
    <lineage>
        <taxon>Eukaryota</taxon>
        <taxon>Fungi</taxon>
        <taxon>Dikarya</taxon>
        <taxon>Ascomycota</taxon>
        <taxon>Pezizomycotina</taxon>
        <taxon>Leotiomycetes</taxon>
        <taxon>Helotiales</taxon>
        <taxon>Dermateaceae</taxon>
        <taxon>Phlyctema</taxon>
    </lineage>
</organism>
<sequence>MSYPSIFMCIDCLFSRDLQIKCRGLDHPFSMAGTRNSSTLITQDVPSQINSTFICGIGPDLNPAFPLDGCPGPSTNIIAPAPTSGPRSASWPVTCLANCSVLNHPSDSSTGDEAAATANVTPCCLGHGTWDGNLLGTALDRTRPDGCEPDHELSRCSLLTTSVMLNRTTTVSGSTPSQSRAVAQTNPKSIFALIILTGVLVSAG</sequence>
<accession>A0ABR4PCW1</accession>
<protein>
    <submittedName>
        <fullName evidence="1">Uncharacterized protein</fullName>
    </submittedName>
</protein>
<dbReference type="Proteomes" id="UP001629113">
    <property type="component" value="Unassembled WGS sequence"/>
</dbReference>
<proteinExistence type="predicted"/>